<accession>A0AC58TWY6</accession>
<reference evidence="2" key="2">
    <citation type="submission" date="2025-08" db="UniProtKB">
        <authorList>
            <consortium name="RefSeq"/>
        </authorList>
    </citation>
    <scope>IDENTIFICATION</scope>
    <source>
        <tissue evidence="2">Leaf</tissue>
    </source>
</reference>
<dbReference type="Proteomes" id="UP000790787">
    <property type="component" value="Chromosome 23"/>
</dbReference>
<protein>
    <submittedName>
        <fullName evidence="2">Uncharacterized protein LOC142177163</fullName>
    </submittedName>
</protein>
<dbReference type="RefSeq" id="XP_075101732.1">
    <property type="nucleotide sequence ID" value="XM_075245631.1"/>
</dbReference>
<keyword evidence="1" id="KW-1185">Reference proteome</keyword>
<organism evidence="1 2">
    <name type="scientific">Nicotiana tabacum</name>
    <name type="common">Common tobacco</name>
    <dbReference type="NCBI Taxonomy" id="4097"/>
    <lineage>
        <taxon>Eukaryota</taxon>
        <taxon>Viridiplantae</taxon>
        <taxon>Streptophyta</taxon>
        <taxon>Embryophyta</taxon>
        <taxon>Tracheophyta</taxon>
        <taxon>Spermatophyta</taxon>
        <taxon>Magnoliopsida</taxon>
        <taxon>eudicotyledons</taxon>
        <taxon>Gunneridae</taxon>
        <taxon>Pentapetalae</taxon>
        <taxon>asterids</taxon>
        <taxon>lamiids</taxon>
        <taxon>Solanales</taxon>
        <taxon>Solanaceae</taxon>
        <taxon>Nicotianoideae</taxon>
        <taxon>Nicotianeae</taxon>
        <taxon>Nicotiana</taxon>
    </lineage>
</organism>
<sequence length="613" mass="70019">MLLSVLKQLGLGEPRPTTVILQLADGSIASPEGVIEDVLVQVGSFMFPADFIILDYEPDKEVPFILECPFLATGRDIIDGCEGKMTMRVGDKEEREDDLVEEIEKVLNMACKAIGWTIADIKGISPSFCMHKCFMEDGHLPSFEHQRRLNPIMKEVVKKEVIKWLDASIIFSISDSNWVSPVQCVPKKGEITIVENEKNELIPTLTMTGWRVYIDYRRLNKATCKDHFPFPFIDQILDRLAVHEYYYFIDGYSGYNQIIIAPKDQEKTTFTDCYSPRGSREDDFHTPLWLLEKDVTFKFDEACWKAFDELKGKLVATPIIMAPDWSLSFELMCDASDHAIGSVLGHRKTRYFTPYTMRRTGTIMRRHKMTLNNILEVEIFYVWSIAFMGLFPMSRGNKYILLAVNYVYKWVENVALPTNDAKVVATFLKKNIFSRFGTPLALISDEETHFCNRFLNNLLAKYRVCHRVATAYHPQTSGQAKVSNREIKQLLEKTMSVNRKDWEAKLDDALWAYRIAYKTSIGASQYKLMLHAYENAKLYKEKTKRWHDIRIKPHHFEPGQKVEMDHDGPSKAKGAGKSSTSAPPPKKCKQGEGSSRKAKGKQVAEGSGNPPLG</sequence>
<reference evidence="1" key="1">
    <citation type="journal article" date="2014" name="Nat. Commun.">
        <title>The tobacco genome sequence and its comparison with those of tomato and potato.</title>
        <authorList>
            <person name="Sierro N."/>
            <person name="Battey J.N."/>
            <person name="Ouadi S."/>
            <person name="Bakaher N."/>
            <person name="Bovet L."/>
            <person name="Willig A."/>
            <person name="Goepfert S."/>
            <person name="Peitsch M.C."/>
            <person name="Ivanov N.V."/>
        </authorList>
    </citation>
    <scope>NUCLEOTIDE SEQUENCE [LARGE SCALE GENOMIC DNA]</scope>
</reference>
<evidence type="ECO:0000313" key="1">
    <source>
        <dbReference type="Proteomes" id="UP000790787"/>
    </source>
</evidence>
<proteinExistence type="predicted"/>
<name>A0AC58TWY6_TOBAC</name>
<gene>
    <name evidence="2" type="primary">LOC142177163</name>
</gene>
<evidence type="ECO:0000313" key="2">
    <source>
        <dbReference type="RefSeq" id="XP_075101732.1"/>
    </source>
</evidence>